<name>A0ABN8J3F9_9NEOP</name>
<evidence type="ECO:0000256" key="14">
    <source>
        <dbReference type="RuleBase" id="RU000633"/>
    </source>
</evidence>
<evidence type="ECO:0000256" key="13">
    <source>
        <dbReference type="ARBA" id="ARBA00023180"/>
    </source>
</evidence>
<sequence length="910" mass="99783">MKTRTDHAVMVKSGGAAPGGRVRSLTPSVHPRPLSSIYGNLLAGVKCEPEKIYISKIHQSIRKRETKEEMLGQRSSLLLCLWAGLFAACWAQRAEQLLAQNPCSSKTTCSDCIRTASCAWCFAPEFNGPRCFNPAMEGGTAGCDEAYIFNPDNQRSIDQMYNKELTRARGRMGAGMESSFYEESFSSNSFKGGSGYSAGGGYSGGGGAGFGENLVQIKPQRVKMQLRMNQMHKMTFSYAQAQDYPVDLYYLMDLSRSMKNDKDKLSTLGSLLSSTMRNITSNFRIGFGSFVDKLVMPYVSTVPKNLISPCDGCAAPYGFKNQMSLSNDTDFFDKAVAGADVSGNLDAPEGGFDAIMQAIVCQREIGWREKARRLLVFSTDAGFHYAGDGKLGGIVQPNDGECHMENNSYTHSTIQDYPSISQINLKVKEHAINVIFAVTSEQISVYEQLSKHIQGSSSGILSEDSDNVVDLVREQYNKITSTVEMKHTSSDAVQLVYYSSCLGSKDNLIQTNKCDGLKVGDVVEFTAEITLKECPKDPSKWKEVFTIYPVGMSESLTVELEMVCDCPCEHPGHHAYSDSPLVCSGQGISACGVCVCSPGRFGKGCECSAHGGASLEQERGCRPANASSGPLCSNRGACICGVCECNKLDDPLKVISGPFCECDNFTCDMNKGELCSGRDHGECVCGKCSCKPEYTGPACQCLKDESPCRGSNGKICSGHGKCVCGQCVCAVEDDRHYSGTHCEKSPALPGKCMDFQECVLCQVHKRGRLYNPDEPKECGKCDLEPVIEEGKIEANETLNEHLCNFYDDDDCLYVYVYSYNETEHLHIRAQKENVCPRKVFILGIVLGVIAAIVLVGLALLMLWKMVTTIHDRREFARFEKERMMAKWDTGENPIYKQATSTFKNPTYAGK</sequence>
<dbReference type="InterPro" id="IPR057073">
    <property type="entry name" value="EGF_integrin_2"/>
</dbReference>
<keyword evidence="12" id="KW-1015">Disulfide bond</keyword>
<dbReference type="PANTHER" id="PTHR10082:SF60">
    <property type="entry name" value="INTEGRIN BETA-PS"/>
    <property type="match status" value="1"/>
</dbReference>
<keyword evidence="7" id="KW-0677">Repeat</keyword>
<keyword evidence="13" id="KW-0325">Glycoprotein</keyword>
<feature type="domain" description="Integrin beta subunit cytoplasmic" evidence="18">
    <location>
        <begin position="864"/>
        <end position="910"/>
    </location>
</feature>
<evidence type="ECO:0000259" key="17">
    <source>
        <dbReference type="SMART" id="SM00187"/>
    </source>
</evidence>
<dbReference type="PROSITE" id="PS52047">
    <property type="entry name" value="I_EGF_2"/>
    <property type="match status" value="2"/>
</dbReference>
<dbReference type="SUPFAM" id="SSF57196">
    <property type="entry name" value="EGF/Laminin"/>
    <property type="match status" value="2"/>
</dbReference>
<dbReference type="SUPFAM" id="SSF103575">
    <property type="entry name" value="Plexin repeat"/>
    <property type="match status" value="1"/>
</dbReference>
<protein>
    <recommendedName>
        <fullName evidence="14">Integrin beta</fullName>
    </recommendedName>
</protein>
<dbReference type="InterPro" id="IPR033760">
    <property type="entry name" value="Integrin_beta_N"/>
</dbReference>
<dbReference type="EMBL" id="OW152819">
    <property type="protein sequence ID" value="CAH2074084.1"/>
    <property type="molecule type" value="Genomic_DNA"/>
</dbReference>
<organism evidence="20 21">
    <name type="scientific">Iphiclides podalirius</name>
    <name type="common">scarce swallowtail</name>
    <dbReference type="NCBI Taxonomy" id="110791"/>
    <lineage>
        <taxon>Eukaryota</taxon>
        <taxon>Metazoa</taxon>
        <taxon>Ecdysozoa</taxon>
        <taxon>Arthropoda</taxon>
        <taxon>Hexapoda</taxon>
        <taxon>Insecta</taxon>
        <taxon>Pterygota</taxon>
        <taxon>Neoptera</taxon>
        <taxon>Endopterygota</taxon>
        <taxon>Lepidoptera</taxon>
        <taxon>Glossata</taxon>
        <taxon>Ditrysia</taxon>
        <taxon>Papilionoidea</taxon>
        <taxon>Papilionidae</taxon>
        <taxon>Papilioninae</taxon>
        <taxon>Iphiclides</taxon>
    </lineage>
</organism>
<dbReference type="Gene3D" id="2.10.25.10">
    <property type="entry name" value="Laminin"/>
    <property type="match status" value="4"/>
</dbReference>
<accession>A0ABN8J3F9</accession>
<reference evidence="20" key="1">
    <citation type="submission" date="2022-03" db="EMBL/GenBank/DDBJ databases">
        <authorList>
            <person name="Martin H S."/>
        </authorList>
    </citation>
    <scope>NUCLEOTIDE SEQUENCE</scope>
</reference>
<evidence type="ECO:0000256" key="6">
    <source>
        <dbReference type="ARBA" id="ARBA00022729"/>
    </source>
</evidence>
<dbReference type="Gene3D" id="4.10.1240.30">
    <property type="match status" value="1"/>
</dbReference>
<dbReference type="SUPFAM" id="SSF53300">
    <property type="entry name" value="vWA-like"/>
    <property type="match status" value="1"/>
</dbReference>
<keyword evidence="21" id="KW-1185">Reference proteome</keyword>
<dbReference type="Pfam" id="PF23105">
    <property type="entry name" value="EGF_integrin"/>
    <property type="match status" value="2"/>
</dbReference>
<evidence type="ECO:0000256" key="10">
    <source>
        <dbReference type="ARBA" id="ARBA00023037"/>
    </source>
</evidence>
<keyword evidence="5 14" id="KW-0812">Transmembrane</keyword>
<proteinExistence type="inferred from homology"/>
<keyword evidence="3" id="KW-1003">Cell membrane</keyword>
<evidence type="ECO:0000259" key="19">
    <source>
        <dbReference type="SMART" id="SM01242"/>
    </source>
</evidence>
<dbReference type="InterPro" id="IPR036349">
    <property type="entry name" value="Integrin_bsu_tail_dom_sf"/>
</dbReference>
<dbReference type="PANTHER" id="PTHR10082">
    <property type="entry name" value="INTEGRIN BETA SUBUNIT"/>
    <property type="match status" value="1"/>
</dbReference>
<dbReference type="Proteomes" id="UP000837857">
    <property type="component" value="Chromosome 7"/>
</dbReference>
<dbReference type="Pfam" id="PF00362">
    <property type="entry name" value="Integrin_beta"/>
    <property type="match status" value="1"/>
</dbReference>
<dbReference type="Pfam" id="PF17205">
    <property type="entry name" value="PSI_integrin"/>
    <property type="match status" value="1"/>
</dbReference>
<dbReference type="InterPro" id="IPR015812">
    <property type="entry name" value="Integrin_bsu"/>
</dbReference>
<dbReference type="PRINTS" id="PR01186">
    <property type="entry name" value="INTEGRINB"/>
</dbReference>
<evidence type="ECO:0000256" key="7">
    <source>
        <dbReference type="ARBA" id="ARBA00022737"/>
    </source>
</evidence>
<gene>
    <name evidence="20" type="ORF">IPOD504_LOCUS15917</name>
</gene>
<dbReference type="Pfam" id="PF07965">
    <property type="entry name" value="Integrin_B_tail"/>
    <property type="match status" value="1"/>
</dbReference>
<dbReference type="InterPro" id="IPR036465">
    <property type="entry name" value="vWFA_dom_sf"/>
</dbReference>
<evidence type="ECO:0000256" key="15">
    <source>
        <dbReference type="SAM" id="MobiDB-lite"/>
    </source>
</evidence>
<feature type="non-terminal residue" evidence="20">
    <location>
        <position position="910"/>
    </location>
</feature>
<dbReference type="SMART" id="SM00187">
    <property type="entry name" value="INB"/>
    <property type="match status" value="1"/>
</dbReference>
<evidence type="ECO:0000256" key="11">
    <source>
        <dbReference type="ARBA" id="ARBA00023136"/>
    </source>
</evidence>
<feature type="region of interest" description="Disordered" evidence="15">
    <location>
        <begin position="1"/>
        <end position="27"/>
    </location>
</feature>
<evidence type="ECO:0000256" key="9">
    <source>
        <dbReference type="ARBA" id="ARBA00022989"/>
    </source>
</evidence>
<evidence type="ECO:0000256" key="4">
    <source>
        <dbReference type="ARBA" id="ARBA00022536"/>
    </source>
</evidence>
<dbReference type="PROSITE" id="PS00243">
    <property type="entry name" value="I_EGF_1"/>
    <property type="match status" value="2"/>
</dbReference>
<keyword evidence="8 14" id="KW-0130">Cell adhesion</keyword>
<evidence type="ECO:0000256" key="12">
    <source>
        <dbReference type="ARBA" id="ARBA00023157"/>
    </source>
</evidence>
<keyword evidence="4" id="KW-0245">EGF-like domain</keyword>
<dbReference type="Gene3D" id="3.40.50.410">
    <property type="entry name" value="von Willebrand factor, type A domain"/>
    <property type="match status" value="1"/>
</dbReference>
<evidence type="ECO:0000256" key="16">
    <source>
        <dbReference type="SAM" id="Phobius"/>
    </source>
</evidence>
<dbReference type="InterPro" id="IPR002369">
    <property type="entry name" value="Integrin_bsu_VWA"/>
</dbReference>
<dbReference type="InterPro" id="IPR014836">
    <property type="entry name" value="Integrin_bsu_cyt_dom"/>
</dbReference>
<keyword evidence="11 16" id="KW-0472">Membrane</keyword>
<evidence type="ECO:0000256" key="1">
    <source>
        <dbReference type="ARBA" id="ARBA00004251"/>
    </source>
</evidence>
<dbReference type="SUPFAM" id="SSF69687">
    <property type="entry name" value="Integrin beta tail domain"/>
    <property type="match status" value="1"/>
</dbReference>
<evidence type="ECO:0000256" key="2">
    <source>
        <dbReference type="ARBA" id="ARBA00007449"/>
    </source>
</evidence>
<keyword evidence="9 16" id="KW-1133">Transmembrane helix</keyword>
<dbReference type="Pfam" id="PF08725">
    <property type="entry name" value="Integrin_b_cyt"/>
    <property type="match status" value="1"/>
</dbReference>
<evidence type="ECO:0000313" key="21">
    <source>
        <dbReference type="Proteomes" id="UP000837857"/>
    </source>
</evidence>
<dbReference type="InterPro" id="IPR057243">
    <property type="entry name" value="Integrin_I-EGF_CS"/>
</dbReference>
<dbReference type="InterPro" id="IPR032695">
    <property type="entry name" value="Integrin_dom_sf"/>
</dbReference>
<dbReference type="SMART" id="SM01241">
    <property type="entry name" value="Integrin_b_cyt"/>
    <property type="match status" value="1"/>
</dbReference>
<evidence type="ECO:0000259" key="18">
    <source>
        <dbReference type="SMART" id="SM01241"/>
    </source>
</evidence>
<evidence type="ECO:0000313" key="20">
    <source>
        <dbReference type="EMBL" id="CAH2074084.1"/>
    </source>
</evidence>
<comment type="subcellular location">
    <subcellularLocation>
        <location evidence="1 14">Cell membrane</location>
        <topology evidence="1 14">Single-pass type I membrane protein</topology>
    </subcellularLocation>
</comment>
<evidence type="ECO:0000256" key="5">
    <source>
        <dbReference type="ARBA" id="ARBA00022692"/>
    </source>
</evidence>
<keyword evidence="10 14" id="KW-0401">Integrin</keyword>
<dbReference type="SMART" id="SM01242">
    <property type="entry name" value="Integrin_B_tail"/>
    <property type="match status" value="1"/>
</dbReference>
<comment type="similarity">
    <text evidence="2 14">Belongs to the integrin beta chain family.</text>
</comment>
<dbReference type="Gene3D" id="1.20.5.100">
    <property type="entry name" value="Cytochrome c1, transmembrane anchor, C-terminal"/>
    <property type="match status" value="1"/>
</dbReference>
<keyword evidence="6" id="KW-0732">Signal</keyword>
<dbReference type="Gene3D" id="2.60.40.1510">
    <property type="entry name" value="ntegrin, alpha v. Chain A, domain 3"/>
    <property type="match status" value="1"/>
</dbReference>
<dbReference type="SUPFAM" id="SSF69179">
    <property type="entry name" value="Integrin domains"/>
    <property type="match status" value="1"/>
</dbReference>
<evidence type="ECO:0000256" key="3">
    <source>
        <dbReference type="ARBA" id="ARBA00022475"/>
    </source>
</evidence>
<dbReference type="InterPro" id="IPR012896">
    <property type="entry name" value="Integrin_bsu_tail"/>
</dbReference>
<feature type="domain" description="Integrin beta subunit tail" evidence="19">
    <location>
        <begin position="752"/>
        <end position="840"/>
    </location>
</feature>
<evidence type="ECO:0000256" key="8">
    <source>
        <dbReference type="ARBA" id="ARBA00022889"/>
    </source>
</evidence>
<feature type="domain" description="Integrin beta subunit VWA" evidence="17">
    <location>
        <begin position="108"/>
        <end position="566"/>
    </location>
</feature>
<feature type="transmembrane region" description="Helical" evidence="16">
    <location>
        <begin position="839"/>
        <end position="863"/>
    </location>
</feature>